<name>A0A3N0CHJ8_9ACTN</name>
<comment type="similarity">
    <text evidence="1">Belongs to the enoyl-CoA hydratase/isomerase family.</text>
</comment>
<dbReference type="Proteomes" id="UP000267128">
    <property type="component" value="Unassembled WGS sequence"/>
</dbReference>
<evidence type="ECO:0000256" key="1">
    <source>
        <dbReference type="ARBA" id="ARBA00005254"/>
    </source>
</evidence>
<dbReference type="SUPFAM" id="SSF54637">
    <property type="entry name" value="Thioesterase/thiol ester dehydrase-isomerase"/>
    <property type="match status" value="1"/>
</dbReference>
<evidence type="ECO:0000313" key="4">
    <source>
        <dbReference type="Proteomes" id="UP000267128"/>
    </source>
</evidence>
<dbReference type="AlphaFoldDB" id="A0A3N0CHJ8"/>
<dbReference type="InterPro" id="IPR002539">
    <property type="entry name" value="MaoC-like_dom"/>
</dbReference>
<organism evidence="3 4">
    <name type="scientific">Nocardioides marmoriginsengisoli</name>
    <dbReference type="NCBI Taxonomy" id="661483"/>
    <lineage>
        <taxon>Bacteria</taxon>
        <taxon>Bacillati</taxon>
        <taxon>Actinomycetota</taxon>
        <taxon>Actinomycetes</taxon>
        <taxon>Propionibacteriales</taxon>
        <taxon>Nocardioidaceae</taxon>
        <taxon>Nocardioides</taxon>
    </lineage>
</organism>
<dbReference type="PANTHER" id="PTHR42993:SF1">
    <property type="entry name" value="MAOC-LIKE DEHYDRATASE DOMAIN-CONTAINING PROTEIN"/>
    <property type="match status" value="1"/>
</dbReference>
<dbReference type="InterPro" id="IPR039375">
    <property type="entry name" value="NodN-like"/>
</dbReference>
<feature type="domain" description="MaoC-like" evidence="2">
    <location>
        <begin position="28"/>
        <end position="144"/>
    </location>
</feature>
<dbReference type="EMBL" id="RJSE01000007">
    <property type="protein sequence ID" value="RNL62908.1"/>
    <property type="molecule type" value="Genomic_DNA"/>
</dbReference>
<dbReference type="CDD" id="cd03450">
    <property type="entry name" value="NodN"/>
    <property type="match status" value="1"/>
</dbReference>
<accession>A0A3N0CHJ8</accession>
<proteinExistence type="inferred from homology"/>
<dbReference type="Gene3D" id="3.10.129.10">
    <property type="entry name" value="Hotdog Thioesterase"/>
    <property type="match status" value="1"/>
</dbReference>
<gene>
    <name evidence="3" type="ORF">EFK50_14360</name>
</gene>
<reference evidence="3 4" key="1">
    <citation type="submission" date="2018-11" db="EMBL/GenBank/DDBJ databases">
        <authorList>
            <person name="Li F."/>
        </authorList>
    </citation>
    <scope>NUCLEOTIDE SEQUENCE [LARGE SCALE GENOMIC DNA]</scope>
    <source>
        <strain evidence="3 4">Gsoil 097</strain>
    </source>
</reference>
<dbReference type="Pfam" id="PF01575">
    <property type="entry name" value="MaoC_dehydratas"/>
    <property type="match status" value="1"/>
</dbReference>
<dbReference type="InterPro" id="IPR029069">
    <property type="entry name" value="HotDog_dom_sf"/>
</dbReference>
<sequence length="166" mass="17845">MTGSTSFAESAAREPLVVDGLAGIRALPIGEVLGTSDDLTITQEMIDAFADVTRDHQWIHVDVERAERESPFGGPVAHGYLSLSMIPYLLPQIVQFSGFRLTVNYGLDRVRFPSPVLAGQVIRAEAQIDEVSDVTGGVQVAVRITLSVPGAPKPACVVTNLIRNFT</sequence>
<evidence type="ECO:0000259" key="2">
    <source>
        <dbReference type="Pfam" id="PF01575"/>
    </source>
</evidence>
<evidence type="ECO:0000313" key="3">
    <source>
        <dbReference type="EMBL" id="RNL62908.1"/>
    </source>
</evidence>
<comment type="caution">
    <text evidence="3">The sequence shown here is derived from an EMBL/GenBank/DDBJ whole genome shotgun (WGS) entry which is preliminary data.</text>
</comment>
<protein>
    <submittedName>
        <fullName evidence="3">MaoC family dehydratase</fullName>
    </submittedName>
</protein>
<dbReference type="OrthoDB" id="9801735at2"/>
<dbReference type="RefSeq" id="WP_123228200.1">
    <property type="nucleotide sequence ID" value="NZ_RJSE01000007.1"/>
</dbReference>
<dbReference type="PANTHER" id="PTHR42993">
    <property type="entry name" value="MAOC-LIKE DEHYDRATASE DOMAIN-CONTAINING PROTEIN"/>
    <property type="match status" value="1"/>
</dbReference>
<keyword evidence="4" id="KW-1185">Reference proteome</keyword>